<dbReference type="SUPFAM" id="SSF51206">
    <property type="entry name" value="cAMP-binding domain-like"/>
    <property type="match status" value="1"/>
</dbReference>
<dbReference type="Proteomes" id="UP001596550">
    <property type="component" value="Unassembled WGS sequence"/>
</dbReference>
<organism evidence="2 3">
    <name type="scientific">Chryseobacterium zhengzhouense</name>
    <dbReference type="NCBI Taxonomy" id="1636086"/>
    <lineage>
        <taxon>Bacteria</taxon>
        <taxon>Pseudomonadati</taxon>
        <taxon>Bacteroidota</taxon>
        <taxon>Flavobacteriia</taxon>
        <taxon>Flavobacteriales</taxon>
        <taxon>Weeksellaceae</taxon>
        <taxon>Chryseobacterium group</taxon>
        <taxon>Chryseobacterium</taxon>
    </lineage>
</organism>
<dbReference type="PROSITE" id="PS50042">
    <property type="entry name" value="CNMP_BINDING_3"/>
    <property type="match status" value="1"/>
</dbReference>
<dbReference type="InterPro" id="IPR018490">
    <property type="entry name" value="cNMP-bd_dom_sf"/>
</dbReference>
<reference evidence="3" key="1">
    <citation type="journal article" date="2019" name="Int. J. Syst. Evol. Microbiol.">
        <title>The Global Catalogue of Microorganisms (GCM) 10K type strain sequencing project: providing services to taxonomists for standard genome sequencing and annotation.</title>
        <authorList>
            <consortium name="The Broad Institute Genomics Platform"/>
            <consortium name="The Broad Institute Genome Sequencing Center for Infectious Disease"/>
            <person name="Wu L."/>
            <person name="Ma J."/>
        </authorList>
    </citation>
    <scope>NUCLEOTIDE SEQUENCE [LARGE SCALE GENOMIC DNA]</scope>
    <source>
        <strain evidence="3">CCUG 54781</strain>
    </source>
</reference>
<accession>A0ABW2M3H6</accession>
<evidence type="ECO:0000313" key="2">
    <source>
        <dbReference type="EMBL" id="MFC7348762.1"/>
    </source>
</evidence>
<dbReference type="Pfam" id="PF00027">
    <property type="entry name" value="cNMP_binding"/>
    <property type="match status" value="1"/>
</dbReference>
<name>A0ABW2M3H6_9FLAO</name>
<protein>
    <submittedName>
        <fullName evidence="2">Crp/Fnr family transcriptional regulator</fullName>
    </submittedName>
</protein>
<dbReference type="CDD" id="cd00038">
    <property type="entry name" value="CAP_ED"/>
    <property type="match status" value="1"/>
</dbReference>
<dbReference type="SMART" id="SM00100">
    <property type="entry name" value="cNMP"/>
    <property type="match status" value="1"/>
</dbReference>
<dbReference type="RefSeq" id="WP_378183107.1">
    <property type="nucleotide sequence ID" value="NZ_JBHTCR010000013.1"/>
</dbReference>
<keyword evidence="3" id="KW-1185">Reference proteome</keyword>
<evidence type="ECO:0000259" key="1">
    <source>
        <dbReference type="PROSITE" id="PS50042"/>
    </source>
</evidence>
<gene>
    <name evidence="2" type="ORF">ACFQO9_18745</name>
</gene>
<dbReference type="InterPro" id="IPR014710">
    <property type="entry name" value="RmlC-like_jellyroll"/>
</dbReference>
<comment type="caution">
    <text evidence="2">The sequence shown here is derived from an EMBL/GenBank/DDBJ whole genome shotgun (WGS) entry which is preliminary data.</text>
</comment>
<sequence>MDELINQINIYHHLSIKTTAALREIFSVKFFKKNEIILRSGDVARYYYFVKSGLLGYYTIDENGNIIYKLFFEENSFCASTSSIIQQSPSAFSIVALEDSEVIVYSANAFRKLVAEHHDLALFQIAYLEKNWVVKKEPLEINLKSESAKQRYIELYENQKLFYRLKQHQIASYLGITPTQLSRIRKELNF</sequence>
<feature type="domain" description="Cyclic nucleotide-binding" evidence="1">
    <location>
        <begin position="10"/>
        <end position="131"/>
    </location>
</feature>
<dbReference type="EMBL" id="JBHTCR010000013">
    <property type="protein sequence ID" value="MFC7348762.1"/>
    <property type="molecule type" value="Genomic_DNA"/>
</dbReference>
<proteinExistence type="predicted"/>
<dbReference type="InterPro" id="IPR000595">
    <property type="entry name" value="cNMP-bd_dom"/>
</dbReference>
<evidence type="ECO:0000313" key="3">
    <source>
        <dbReference type="Proteomes" id="UP001596550"/>
    </source>
</evidence>
<dbReference type="Gene3D" id="2.60.120.10">
    <property type="entry name" value="Jelly Rolls"/>
    <property type="match status" value="1"/>
</dbReference>